<dbReference type="InterPro" id="IPR007300">
    <property type="entry name" value="CidB/LrgB"/>
</dbReference>
<keyword evidence="5 6" id="KW-0472">Membrane</keyword>
<dbReference type="STRING" id="459525.SAMN04488137_3086"/>
<evidence type="ECO:0000313" key="7">
    <source>
        <dbReference type="EMBL" id="SDN01797.1"/>
    </source>
</evidence>
<organism evidence="7 8">
    <name type="scientific">Fictibacillus solisalsi</name>
    <dbReference type="NCBI Taxonomy" id="459525"/>
    <lineage>
        <taxon>Bacteria</taxon>
        <taxon>Bacillati</taxon>
        <taxon>Bacillota</taxon>
        <taxon>Bacilli</taxon>
        <taxon>Bacillales</taxon>
        <taxon>Fictibacillaceae</taxon>
        <taxon>Fictibacillus</taxon>
    </lineage>
</organism>
<reference evidence="8" key="1">
    <citation type="submission" date="2016-10" db="EMBL/GenBank/DDBJ databases">
        <authorList>
            <person name="Varghese N."/>
            <person name="Submissions S."/>
        </authorList>
    </citation>
    <scope>NUCLEOTIDE SEQUENCE [LARGE SCALE GENOMIC DNA]</scope>
    <source>
        <strain evidence="8">CGMCC 1.6854</strain>
    </source>
</reference>
<dbReference type="RefSeq" id="WP_090235756.1">
    <property type="nucleotide sequence ID" value="NZ_FNHW01000001.1"/>
</dbReference>
<evidence type="ECO:0000313" key="8">
    <source>
        <dbReference type="Proteomes" id="UP000199544"/>
    </source>
</evidence>
<feature type="transmembrane region" description="Helical" evidence="6">
    <location>
        <begin position="6"/>
        <end position="26"/>
    </location>
</feature>
<feature type="transmembrane region" description="Helical" evidence="6">
    <location>
        <begin position="33"/>
        <end position="53"/>
    </location>
</feature>
<evidence type="ECO:0000256" key="4">
    <source>
        <dbReference type="ARBA" id="ARBA00022989"/>
    </source>
</evidence>
<dbReference type="PANTHER" id="PTHR30249:SF17">
    <property type="entry name" value="HOLIN-LIKE PROTEIN CIDB"/>
    <property type="match status" value="1"/>
</dbReference>
<feature type="transmembrane region" description="Helical" evidence="6">
    <location>
        <begin position="210"/>
        <end position="232"/>
    </location>
</feature>
<dbReference type="Pfam" id="PF04172">
    <property type="entry name" value="LrgB"/>
    <property type="match status" value="1"/>
</dbReference>
<keyword evidence="8" id="KW-1185">Reference proteome</keyword>
<dbReference type="PANTHER" id="PTHR30249">
    <property type="entry name" value="PUTATIVE SEROTONIN TRANSPORTER"/>
    <property type="match status" value="1"/>
</dbReference>
<dbReference type="GO" id="GO:0005886">
    <property type="term" value="C:plasma membrane"/>
    <property type="evidence" value="ECO:0007669"/>
    <property type="project" value="UniProtKB-SubCell"/>
</dbReference>
<keyword evidence="2" id="KW-1003">Cell membrane</keyword>
<keyword evidence="3 6" id="KW-0812">Transmembrane</keyword>
<name>A0A1G9XYD9_9BACL</name>
<proteinExistence type="predicted"/>
<evidence type="ECO:0000256" key="2">
    <source>
        <dbReference type="ARBA" id="ARBA00022475"/>
    </source>
</evidence>
<evidence type="ECO:0000256" key="1">
    <source>
        <dbReference type="ARBA" id="ARBA00004651"/>
    </source>
</evidence>
<protein>
    <submittedName>
        <fullName evidence="7">Putative effector of murein hydrolase</fullName>
    </submittedName>
</protein>
<sequence length="233" mass="24682">MIIMFGNTLLSVVATALTYLFGLRIYRKSNQKSWLNPLYTVTLLLFLLLPFLHMDVKSYEKGSKIFSLLLQTGIVSLAIPIYKQFPMIKKNIKKITVGIVSGGMAGVASSLVVAFLLGLKGDVVASLLPKTATLPVALSVASTLGGTAPLTILFVLISALFSLIVGPHVLDGCNIKSKTARGLAMGISAQALGANRSFQWGEEEGAMGSVGMTTTAILVSVTIPMGMLLTAYL</sequence>
<feature type="transmembrane region" description="Helical" evidence="6">
    <location>
        <begin position="148"/>
        <end position="170"/>
    </location>
</feature>
<dbReference type="OrthoDB" id="9811701at2"/>
<dbReference type="EMBL" id="FNHW01000001">
    <property type="protein sequence ID" value="SDN01797.1"/>
    <property type="molecule type" value="Genomic_DNA"/>
</dbReference>
<dbReference type="AlphaFoldDB" id="A0A1G9XYD9"/>
<evidence type="ECO:0000256" key="3">
    <source>
        <dbReference type="ARBA" id="ARBA00022692"/>
    </source>
</evidence>
<evidence type="ECO:0000256" key="5">
    <source>
        <dbReference type="ARBA" id="ARBA00023136"/>
    </source>
</evidence>
<keyword evidence="7" id="KW-0378">Hydrolase</keyword>
<keyword evidence="4 6" id="KW-1133">Transmembrane helix</keyword>
<dbReference type="GO" id="GO:0016787">
    <property type="term" value="F:hydrolase activity"/>
    <property type="evidence" value="ECO:0007669"/>
    <property type="project" value="UniProtKB-KW"/>
</dbReference>
<evidence type="ECO:0000256" key="6">
    <source>
        <dbReference type="SAM" id="Phobius"/>
    </source>
</evidence>
<feature type="transmembrane region" description="Helical" evidence="6">
    <location>
        <begin position="65"/>
        <end position="83"/>
    </location>
</feature>
<gene>
    <name evidence="7" type="ORF">SAMN04488137_3086</name>
</gene>
<comment type="subcellular location">
    <subcellularLocation>
        <location evidence="1">Cell membrane</location>
        <topology evidence="1">Multi-pass membrane protein</topology>
    </subcellularLocation>
</comment>
<feature type="transmembrane region" description="Helical" evidence="6">
    <location>
        <begin position="95"/>
        <end position="119"/>
    </location>
</feature>
<dbReference type="Proteomes" id="UP000199544">
    <property type="component" value="Unassembled WGS sequence"/>
</dbReference>
<accession>A0A1G9XYD9</accession>